<geneLocation type="plasmid" evidence="2 3">
    <name>pNG300</name>
</geneLocation>
<evidence type="ECO:0000313" key="3">
    <source>
        <dbReference type="Proteomes" id="UP000001169"/>
    </source>
</evidence>
<dbReference type="AlphaFoldDB" id="Q5V7Y8"/>
<organism evidence="2 3">
    <name type="scientific">Haloarcula marismortui (strain ATCC 43049 / DSM 3752 / JCM 8966 / VKM B-1809)</name>
    <name type="common">Halobacterium marismortui</name>
    <dbReference type="NCBI Taxonomy" id="272569"/>
    <lineage>
        <taxon>Archaea</taxon>
        <taxon>Methanobacteriati</taxon>
        <taxon>Methanobacteriota</taxon>
        <taxon>Stenosarchaea group</taxon>
        <taxon>Halobacteria</taxon>
        <taxon>Halobacteriales</taxon>
        <taxon>Haloarculaceae</taxon>
        <taxon>Haloarcula</taxon>
    </lineage>
</organism>
<dbReference type="EnsemblBacteria" id="AAV44346">
    <property type="protein sequence ID" value="AAV44346"/>
    <property type="gene ID" value="pNG3014"/>
</dbReference>
<feature type="compositionally biased region" description="Basic and acidic residues" evidence="1">
    <location>
        <begin position="9"/>
        <end position="19"/>
    </location>
</feature>
<sequence length="56" mass="6386">MGPNMAKTEPNEPKHRTESVSEVLAEMTGRPVSEFEADEHDFPDLDDLETVPEDEW</sequence>
<protein>
    <submittedName>
        <fullName evidence="2">Uncharacterized protein</fullName>
    </submittedName>
</protein>
<dbReference type="PATRIC" id="fig|272569.17.peg.91"/>
<accession>Q5V7Y8</accession>
<keyword evidence="2" id="KW-0614">Plasmid</keyword>
<dbReference type="HOGENOM" id="CLU_3003040_0_0_2"/>
<evidence type="ECO:0000256" key="1">
    <source>
        <dbReference type="SAM" id="MobiDB-lite"/>
    </source>
</evidence>
<dbReference type="EMBL" id="AY596292">
    <property type="protein sequence ID" value="AAV44346.1"/>
    <property type="molecule type" value="Genomic_DNA"/>
</dbReference>
<feature type="region of interest" description="Disordered" evidence="1">
    <location>
        <begin position="1"/>
        <end position="56"/>
    </location>
</feature>
<gene>
    <name evidence="2" type="ordered locus">pNG3014</name>
</gene>
<dbReference type="Proteomes" id="UP000001169">
    <property type="component" value="Plasmid pNG300"/>
</dbReference>
<feature type="compositionally biased region" description="Acidic residues" evidence="1">
    <location>
        <begin position="35"/>
        <end position="56"/>
    </location>
</feature>
<dbReference type="KEGG" id="hma:pNG3014"/>
<proteinExistence type="predicted"/>
<evidence type="ECO:0000313" key="2">
    <source>
        <dbReference type="EMBL" id="AAV44346.1"/>
    </source>
</evidence>
<keyword evidence="3" id="KW-1185">Reference proteome</keyword>
<reference evidence="2 3" key="1">
    <citation type="journal article" date="2004" name="Genome Res.">
        <title>Genome sequence of Haloarcula marismortui: a halophilic archaeon from the Dead Sea.</title>
        <authorList>
            <person name="Baliga N.S."/>
            <person name="Bonneau R."/>
            <person name="Facciotti M.T."/>
            <person name="Pan M."/>
            <person name="Glusman G."/>
            <person name="Deutsch E.W."/>
            <person name="Shannon P."/>
            <person name="Chiu Y."/>
            <person name="Weng R.S."/>
            <person name="Gan R.R."/>
            <person name="Hung P."/>
            <person name="Date S.V."/>
            <person name="Marcotte E."/>
            <person name="Hood L."/>
            <person name="Ng W.V."/>
        </authorList>
    </citation>
    <scope>NUCLEOTIDE SEQUENCE [LARGE SCALE GENOMIC DNA]</scope>
    <source>
        <strain evidence="3">ATCC 43049 / DSM 3752 / JCM 8966 / VKM B-1809</strain>
        <plasmid evidence="3">Plasmid pNG300</plasmid>
    </source>
</reference>
<name>Q5V7Y8_HALMA</name>